<dbReference type="EMBL" id="JARXRN010000016">
    <property type="protein sequence ID" value="MDH5829476.1"/>
    <property type="molecule type" value="Genomic_DNA"/>
</dbReference>
<dbReference type="InterPro" id="IPR011990">
    <property type="entry name" value="TPR-like_helical_dom_sf"/>
</dbReference>
<dbReference type="Gene3D" id="1.25.40.10">
    <property type="entry name" value="Tetratricopeptide repeat domain"/>
    <property type="match status" value="1"/>
</dbReference>
<feature type="region of interest" description="Disordered" evidence="1">
    <location>
        <begin position="205"/>
        <end position="236"/>
    </location>
</feature>
<protein>
    <recommendedName>
        <fullName evidence="4">Sel1 repeat family protein</fullName>
    </recommendedName>
</protein>
<dbReference type="Proteomes" id="UP001156831">
    <property type="component" value="Unassembled WGS sequence"/>
</dbReference>
<evidence type="ECO:0000256" key="1">
    <source>
        <dbReference type="SAM" id="MobiDB-lite"/>
    </source>
</evidence>
<comment type="caution">
    <text evidence="2">The sequence shown here is derived from an EMBL/GenBank/DDBJ whole genome shotgun (WGS) entry which is preliminary data.</text>
</comment>
<reference evidence="2 3" key="1">
    <citation type="submission" date="2023-04" db="EMBL/GenBank/DDBJ databases">
        <title>Luteimonas sp. M1R5S18.</title>
        <authorList>
            <person name="Sun J.-Q."/>
        </authorList>
    </citation>
    <scope>NUCLEOTIDE SEQUENCE [LARGE SCALE GENOMIC DNA]</scope>
    <source>
        <strain evidence="2 3">M1R5S18</strain>
    </source>
</reference>
<name>A0ABT6JHE9_9GAMM</name>
<proteinExistence type="predicted"/>
<dbReference type="RefSeq" id="WP_280599640.1">
    <property type="nucleotide sequence ID" value="NZ_JARXRN010000016.1"/>
</dbReference>
<evidence type="ECO:0000313" key="2">
    <source>
        <dbReference type="EMBL" id="MDH5829476.1"/>
    </source>
</evidence>
<organism evidence="2 3">
    <name type="scientific">Luteimonas rhizosphaericola</name>
    <dbReference type="NCBI Taxonomy" id="3042024"/>
    <lineage>
        <taxon>Bacteria</taxon>
        <taxon>Pseudomonadati</taxon>
        <taxon>Pseudomonadota</taxon>
        <taxon>Gammaproteobacteria</taxon>
        <taxon>Lysobacterales</taxon>
        <taxon>Lysobacteraceae</taxon>
        <taxon>Luteimonas</taxon>
    </lineage>
</organism>
<keyword evidence="3" id="KW-1185">Reference proteome</keyword>
<accession>A0ABT6JHE9</accession>
<sequence length="236" mass="26473">MINAGFLSAHPDLRYRLLGLEDMRAGRYEDALRFFMRASYYADKPSQGMVAEMLWNGQGVENPDPVLAYVWMDLAAERGYEGFIGLRERYWAALDEDQRASALERGQEIYARYGDDAARPRLATAIRRGRNQITGSRVGAVGSLQIYVPGPAGFEQIDGAKFFDEKYWDPEQYMAWHDSIWLKPRVGRVTVGEIEAANAAVGDAASRIPTSTPQIDAAEPTTPYRDEQQLGSKPLE</sequence>
<dbReference type="SUPFAM" id="SSF81901">
    <property type="entry name" value="HCP-like"/>
    <property type="match status" value="1"/>
</dbReference>
<evidence type="ECO:0008006" key="4">
    <source>
        <dbReference type="Google" id="ProtNLM"/>
    </source>
</evidence>
<gene>
    <name evidence="2" type="ORF">QFW80_02950</name>
</gene>
<evidence type="ECO:0000313" key="3">
    <source>
        <dbReference type="Proteomes" id="UP001156831"/>
    </source>
</evidence>